<feature type="domain" description="GGDEF" evidence="4">
    <location>
        <begin position="296"/>
        <end position="442"/>
    </location>
</feature>
<evidence type="ECO:0000256" key="3">
    <source>
        <dbReference type="SAM" id="MobiDB-lite"/>
    </source>
</evidence>
<evidence type="ECO:0000313" key="5">
    <source>
        <dbReference type="EMBL" id="MBO0352358.1"/>
    </source>
</evidence>
<reference evidence="5 6" key="1">
    <citation type="submission" date="2021-03" db="EMBL/GenBank/DDBJ databases">
        <title>Metabolic Capacity of the Antarctic Cyanobacterium Phormidium pseudopriestleyi that Sustains Oxygenic Photosynthesis in the Presence of Hydrogen Sulfide.</title>
        <authorList>
            <person name="Lumian J.E."/>
            <person name="Jungblut A.D."/>
            <person name="Dillon M.L."/>
            <person name="Hawes I."/>
            <person name="Doran P.T."/>
            <person name="Mackey T.J."/>
            <person name="Dick G.J."/>
            <person name="Grettenberger C.L."/>
            <person name="Sumner D.Y."/>
        </authorList>
    </citation>
    <scope>NUCLEOTIDE SEQUENCE [LARGE SCALE GENOMIC DNA]</scope>
    <source>
        <strain evidence="5 6">FRX01</strain>
    </source>
</reference>
<dbReference type="Proteomes" id="UP000664844">
    <property type="component" value="Unassembled WGS sequence"/>
</dbReference>
<sequence>MSESDYTAITFAPVQGFIEKSRKLRDLYGSSFLLSYLSRVLCQAATQQGLNVISPAIINVTQGTPNQIIIQGLFSRTDAEAAFKQAWQNIVETCRQWIEEQVTGFNYCWKREWKDWSHYAWEFFWATGDTITAARESLNDIKRPRDWVGINWKGESSTLSGTDAIAWPTMGLLNPKTGRAKQEKQDIEKFYAALSQKLGETYLDRLPKFKLLKGTGREIVAKKIGEAIITPREQLSIPELIKRLITVDAVAEKIKLEIKHPSIELSEEFIQKALESTDIEVPEKPFKEVNRHEEQSWTGWFQGDGDRMGKFLQKLADKGEEDERKKLQEFSEALMNWGEKELKPYMKDSKLGRIVYAGGDDFMGVLFQSATSGKLTATECLQWFAGLPEEWEKHGYADKITVSVGFVWAAPNVPQRDVLQHGREAEKSAKTCGRDRLALRVLFNSGNHLEWVCPWRFLDILSAYRDRSQKTQNWAHIYQDIAILKARNAFTDQQIKIAEALADIYFPTYKDILDEKNWFNTAVSAGILGEPETYQENGKISQIKVNAALNEWIINLAKIGFHLCSNTSSSSNPWDSSMVAPEDSSPLKI</sequence>
<dbReference type="InterPro" id="IPR000160">
    <property type="entry name" value="GGDEF_dom"/>
</dbReference>
<feature type="compositionally biased region" description="Low complexity" evidence="3">
    <location>
        <begin position="568"/>
        <end position="577"/>
    </location>
</feature>
<dbReference type="InterPro" id="IPR024615">
    <property type="entry name" value="CRISPR-assoc_Cmr2_N"/>
</dbReference>
<proteinExistence type="predicted"/>
<evidence type="ECO:0000313" key="6">
    <source>
        <dbReference type="Proteomes" id="UP000664844"/>
    </source>
</evidence>
<keyword evidence="1" id="KW-0547">Nucleotide-binding</keyword>
<keyword evidence="2" id="KW-0051">Antiviral defense</keyword>
<organism evidence="5 6">
    <name type="scientific">Phormidium pseudopriestleyi FRX01</name>
    <dbReference type="NCBI Taxonomy" id="1759528"/>
    <lineage>
        <taxon>Bacteria</taxon>
        <taxon>Bacillati</taxon>
        <taxon>Cyanobacteriota</taxon>
        <taxon>Cyanophyceae</taxon>
        <taxon>Oscillatoriophycideae</taxon>
        <taxon>Oscillatoriales</taxon>
        <taxon>Oscillatoriaceae</taxon>
        <taxon>Phormidium</taxon>
    </lineage>
</organism>
<dbReference type="Gene3D" id="3.30.70.2220">
    <property type="entry name" value="CRISPR-Cas system, Cmr2 subunit, D1 domain, cysteine cluster"/>
    <property type="match status" value="1"/>
</dbReference>
<dbReference type="Pfam" id="PF12469">
    <property type="entry name" value="Cmr2_N"/>
    <property type="match status" value="1"/>
</dbReference>
<keyword evidence="6" id="KW-1185">Reference proteome</keyword>
<dbReference type="RefSeq" id="WP_207090768.1">
    <property type="nucleotide sequence ID" value="NZ_JAFLQW010000677.1"/>
</dbReference>
<gene>
    <name evidence="5" type="ORF">J0895_25410</name>
</gene>
<dbReference type="InterPro" id="IPR054767">
    <property type="entry name" value="Cas10-Cmr2_palm2"/>
</dbReference>
<dbReference type="EMBL" id="JAFLQW010000677">
    <property type="protein sequence ID" value="MBO0352358.1"/>
    <property type="molecule type" value="Genomic_DNA"/>
</dbReference>
<dbReference type="InterPro" id="IPR043128">
    <property type="entry name" value="Rev_trsase/Diguanyl_cyclase"/>
</dbReference>
<dbReference type="Gene3D" id="3.30.70.270">
    <property type="match status" value="1"/>
</dbReference>
<evidence type="ECO:0000256" key="2">
    <source>
        <dbReference type="ARBA" id="ARBA00023118"/>
    </source>
</evidence>
<evidence type="ECO:0000259" key="4">
    <source>
        <dbReference type="PROSITE" id="PS50887"/>
    </source>
</evidence>
<dbReference type="PROSITE" id="PS50887">
    <property type="entry name" value="GGDEF"/>
    <property type="match status" value="1"/>
</dbReference>
<dbReference type="InterPro" id="IPR038242">
    <property type="entry name" value="Cmr2_N"/>
</dbReference>
<accession>A0ABS3G058</accession>
<protein>
    <submittedName>
        <fullName evidence="5">CRISPR-associated protein Cas10</fullName>
    </submittedName>
</protein>
<feature type="region of interest" description="Disordered" evidence="3">
    <location>
        <begin position="568"/>
        <end position="589"/>
    </location>
</feature>
<name>A0ABS3G058_9CYAN</name>
<evidence type="ECO:0000256" key="1">
    <source>
        <dbReference type="ARBA" id="ARBA00022741"/>
    </source>
</evidence>
<comment type="caution">
    <text evidence="5">The sequence shown here is derived from an EMBL/GenBank/DDBJ whole genome shotgun (WGS) entry which is preliminary data.</text>
</comment>
<dbReference type="Pfam" id="PF22335">
    <property type="entry name" value="Cas10-Cmr2_palm2"/>
    <property type="match status" value="1"/>
</dbReference>